<dbReference type="SUPFAM" id="SSF51161">
    <property type="entry name" value="Trimeric LpxA-like enzymes"/>
    <property type="match status" value="1"/>
</dbReference>
<dbReference type="PANTHER" id="PTHR23416:SF23">
    <property type="entry name" value="ACETYLTRANSFERASE C18B11.09C-RELATED"/>
    <property type="match status" value="1"/>
</dbReference>
<organism evidence="3 4">
    <name type="scientific">Idiomarina piscisalsi</name>
    <dbReference type="NCBI Taxonomy" id="1096243"/>
    <lineage>
        <taxon>Bacteria</taxon>
        <taxon>Pseudomonadati</taxon>
        <taxon>Pseudomonadota</taxon>
        <taxon>Gammaproteobacteria</taxon>
        <taxon>Alteromonadales</taxon>
        <taxon>Idiomarinaceae</taxon>
        <taxon>Idiomarina</taxon>
    </lineage>
</organism>
<dbReference type="InterPro" id="IPR051159">
    <property type="entry name" value="Hexapeptide_acetyltransf"/>
</dbReference>
<dbReference type="PANTHER" id="PTHR23416">
    <property type="entry name" value="SIALIC ACID SYNTHASE-RELATED"/>
    <property type="match status" value="1"/>
</dbReference>
<name>A0ABM6LVC5_9GAMM</name>
<evidence type="ECO:0000313" key="4">
    <source>
        <dbReference type="Proteomes" id="UP000197717"/>
    </source>
</evidence>
<dbReference type="CDD" id="cd04647">
    <property type="entry name" value="LbH_MAT_like"/>
    <property type="match status" value="1"/>
</dbReference>
<keyword evidence="4" id="KW-1185">Reference proteome</keyword>
<dbReference type="InterPro" id="IPR011004">
    <property type="entry name" value="Trimer_LpxA-like_sf"/>
</dbReference>
<reference evidence="3 4" key="1">
    <citation type="submission" date="2017-06" db="EMBL/GenBank/DDBJ databases">
        <title>Complete genome sequence of Idiomarina piscisalsi strain 10PY1A isolated from soil of Soudi Arabia.</title>
        <authorList>
            <person name="Kim M.-C."/>
            <person name="Jung B.K."/>
            <person name="Budiyanto F."/>
            <person name="Nzila A."/>
            <person name="Shin J.-H."/>
        </authorList>
    </citation>
    <scope>NUCLEOTIDE SEQUENCE [LARGE SCALE GENOMIC DNA]</scope>
    <source>
        <strain evidence="3 4">10PY1A</strain>
    </source>
</reference>
<protein>
    <submittedName>
        <fullName evidence="3">Galactoside O-acetyltransferase</fullName>
    </submittedName>
</protein>
<sequence length="172" mass="18994">MRKATKKIMVRIVRVLYLATRNWDYDYMQTLRPNLIRFLGAIVGSNVKIKSGVLIEYPDKLIIGNNVSLQHNCFLSAYGQLEIGSNVSIAHGVSILTSTHKYDSDEIIRNNKLIKSPVKIGNNVWIGMKASILSGVTIGDGCVVGAHSLVTRSFNENTVIAGIPAKLIKERL</sequence>
<dbReference type="RefSeq" id="WP_088768798.1">
    <property type="nucleotide sequence ID" value="NZ_CP022133.1"/>
</dbReference>
<evidence type="ECO:0000256" key="2">
    <source>
        <dbReference type="ARBA" id="ARBA00022679"/>
    </source>
</evidence>
<keyword evidence="2" id="KW-0808">Transferase</keyword>
<dbReference type="Gene3D" id="2.160.10.10">
    <property type="entry name" value="Hexapeptide repeat proteins"/>
    <property type="match status" value="1"/>
</dbReference>
<proteinExistence type="inferred from homology"/>
<dbReference type="InterPro" id="IPR001451">
    <property type="entry name" value="Hexapep"/>
</dbReference>
<dbReference type="Proteomes" id="UP000197717">
    <property type="component" value="Chromosome"/>
</dbReference>
<accession>A0ABM6LVC5</accession>
<evidence type="ECO:0000313" key="3">
    <source>
        <dbReference type="EMBL" id="ASG66427.1"/>
    </source>
</evidence>
<comment type="similarity">
    <text evidence="1">Belongs to the transferase hexapeptide repeat family.</text>
</comment>
<dbReference type="Pfam" id="PF00132">
    <property type="entry name" value="Hexapep"/>
    <property type="match status" value="1"/>
</dbReference>
<dbReference type="EMBL" id="CP022133">
    <property type="protein sequence ID" value="ASG66427.1"/>
    <property type="molecule type" value="Genomic_DNA"/>
</dbReference>
<gene>
    <name evidence="3" type="ORF">CEW91_09890</name>
</gene>
<evidence type="ECO:0000256" key="1">
    <source>
        <dbReference type="ARBA" id="ARBA00007274"/>
    </source>
</evidence>